<feature type="domain" description="FAD-dependent oxidoreductase 2 FAD-binding" evidence="10">
    <location>
        <begin position="3"/>
        <end position="138"/>
    </location>
</feature>
<reference evidence="12 13" key="1">
    <citation type="journal article" date="2018" name="Nat. Biotechnol.">
        <title>A standardized bacterial taxonomy based on genome phylogeny substantially revises the tree of life.</title>
        <authorList>
            <person name="Parks D.H."/>
            <person name="Chuvochina M."/>
            <person name="Waite D.W."/>
            <person name="Rinke C."/>
            <person name="Skarshewski A."/>
            <person name="Chaumeil P.A."/>
            <person name="Hugenholtz P."/>
        </authorList>
    </citation>
    <scope>NUCLEOTIDE SEQUENCE [LARGE SCALE GENOMIC DNA]</scope>
    <source>
        <strain evidence="12">UBA8672</strain>
    </source>
</reference>
<accession>A0A3D5QBK5</accession>
<dbReference type="Pfam" id="PF00890">
    <property type="entry name" value="FAD_binding_2"/>
    <property type="match status" value="1"/>
</dbReference>
<comment type="caution">
    <text evidence="12">The sequence shown here is derived from an EMBL/GenBank/DDBJ whole genome shotgun (WGS) entry which is preliminary data.</text>
</comment>
<name>A0A3D5QBK5_FLESI</name>
<keyword evidence="5" id="KW-0285">Flavoprotein</keyword>
<dbReference type="AlphaFoldDB" id="A0A3D5QBK5"/>
<gene>
    <name evidence="12" type="ORF">DHM44_06015</name>
</gene>
<dbReference type="EMBL" id="DPPF01000118">
    <property type="protein sequence ID" value="HCW93216.1"/>
    <property type="molecule type" value="Genomic_DNA"/>
</dbReference>
<dbReference type="SUPFAM" id="SSF51905">
    <property type="entry name" value="FAD/NAD(P)-binding domain"/>
    <property type="match status" value="1"/>
</dbReference>
<dbReference type="Pfam" id="PF02910">
    <property type="entry name" value="Succ_DH_flav_C"/>
    <property type="match status" value="1"/>
</dbReference>
<comment type="pathway">
    <text evidence="2">Cofactor biosynthesis; NAD(+) biosynthesis; iminoaspartate from L-aspartate (oxidase route): step 1/1.</text>
</comment>
<evidence type="ECO:0000259" key="10">
    <source>
        <dbReference type="Pfam" id="PF00890"/>
    </source>
</evidence>
<evidence type="ECO:0000256" key="1">
    <source>
        <dbReference type="ARBA" id="ARBA00001974"/>
    </source>
</evidence>
<evidence type="ECO:0000313" key="13">
    <source>
        <dbReference type="Proteomes" id="UP000262325"/>
    </source>
</evidence>
<dbReference type="InterPro" id="IPR005288">
    <property type="entry name" value="NadB"/>
</dbReference>
<dbReference type="InterPro" id="IPR037099">
    <property type="entry name" value="Fum_R/Succ_DH_flav-like_C_sf"/>
</dbReference>
<dbReference type="SUPFAM" id="SSF46977">
    <property type="entry name" value="Succinate dehydrogenase/fumarate reductase flavoprotein C-terminal domain"/>
    <property type="match status" value="1"/>
</dbReference>
<sequence length="280" mass="31522">AFLLSESMRGEGGVLKNIHGKRFCHNYHKLAELAPRDVVSRAIFSEMQKTDSEFVYLDLTGLEKDFVKNRFPKIYNTCLDFGLDITKEYIPVSPAAHYYMGGVETDLWGRTSIEGLYAAGETACTGVHGANRLASNSLLEGVVFGGRSAKAAIVDSKHKTLQKNNVDYKDEIDLSDKYEVYLQEIQETMWENVGVVRNFDGLAKAVSYFNEKLEMISDKKPANQKTGEIINMFYVGKLMALAAASREGSRGAHFREDFPEKSKEDYHIIFKDGKFSPINR</sequence>
<dbReference type="EC" id="1.4.3.16" evidence="4"/>
<dbReference type="PANTHER" id="PTHR42716">
    <property type="entry name" value="L-ASPARTATE OXIDASE"/>
    <property type="match status" value="1"/>
</dbReference>
<evidence type="ECO:0000256" key="4">
    <source>
        <dbReference type="ARBA" id="ARBA00012173"/>
    </source>
</evidence>
<comment type="similarity">
    <text evidence="3">Belongs to the FAD-dependent oxidoreductase 2 family. NadB subfamily.</text>
</comment>
<dbReference type="GO" id="GO:0008734">
    <property type="term" value="F:L-aspartate oxidase activity"/>
    <property type="evidence" value="ECO:0007669"/>
    <property type="project" value="UniProtKB-EC"/>
</dbReference>
<evidence type="ECO:0000313" key="12">
    <source>
        <dbReference type="EMBL" id="HCW93216.1"/>
    </source>
</evidence>
<keyword evidence="6" id="KW-0662">Pyridine nucleotide biosynthesis</keyword>
<dbReference type="PANTHER" id="PTHR42716:SF2">
    <property type="entry name" value="L-ASPARTATE OXIDASE, CHLOROPLASTIC"/>
    <property type="match status" value="1"/>
</dbReference>
<dbReference type="Proteomes" id="UP000262325">
    <property type="component" value="Unassembled WGS sequence"/>
</dbReference>
<dbReference type="Gene3D" id="3.50.50.60">
    <property type="entry name" value="FAD/NAD(P)-binding domain"/>
    <property type="match status" value="1"/>
</dbReference>
<dbReference type="FunFam" id="3.90.700.10:FF:000002">
    <property type="entry name" value="L-aspartate oxidase"/>
    <property type="match status" value="1"/>
</dbReference>
<keyword evidence="8" id="KW-0560">Oxidoreductase</keyword>
<evidence type="ECO:0000256" key="9">
    <source>
        <dbReference type="ARBA" id="ARBA00048305"/>
    </source>
</evidence>
<dbReference type="UniPathway" id="UPA00253">
    <property type="reaction ID" value="UER00326"/>
</dbReference>
<dbReference type="Gene3D" id="1.20.58.100">
    <property type="entry name" value="Fumarate reductase/succinate dehydrogenase flavoprotein-like, C-terminal domain"/>
    <property type="match status" value="1"/>
</dbReference>
<evidence type="ECO:0000256" key="6">
    <source>
        <dbReference type="ARBA" id="ARBA00022642"/>
    </source>
</evidence>
<protein>
    <recommendedName>
        <fullName evidence="4">L-aspartate oxidase</fullName>
        <ecNumber evidence="4">1.4.3.16</ecNumber>
    </recommendedName>
</protein>
<evidence type="ECO:0000256" key="3">
    <source>
        <dbReference type="ARBA" id="ARBA00008562"/>
    </source>
</evidence>
<evidence type="ECO:0000256" key="5">
    <source>
        <dbReference type="ARBA" id="ARBA00022630"/>
    </source>
</evidence>
<proteinExistence type="inferred from homology"/>
<dbReference type="Gene3D" id="3.90.700.10">
    <property type="entry name" value="Succinate dehydrogenase/fumarate reductase flavoprotein, catalytic domain"/>
    <property type="match status" value="1"/>
</dbReference>
<dbReference type="InterPro" id="IPR003953">
    <property type="entry name" value="FAD-dep_OxRdtase_2_FAD-bd"/>
</dbReference>
<dbReference type="SUPFAM" id="SSF56425">
    <property type="entry name" value="Succinate dehydrogenase/fumarate reductase flavoprotein, catalytic domain"/>
    <property type="match status" value="1"/>
</dbReference>
<feature type="domain" description="Fumarate reductase/succinate dehydrogenase flavoprotein-like C-terminal" evidence="11">
    <location>
        <begin position="183"/>
        <end position="266"/>
    </location>
</feature>
<dbReference type="InterPro" id="IPR015939">
    <property type="entry name" value="Fum_Rdtase/Succ_DH_flav-like_C"/>
</dbReference>
<dbReference type="InterPro" id="IPR036188">
    <property type="entry name" value="FAD/NAD-bd_sf"/>
</dbReference>
<evidence type="ECO:0000259" key="11">
    <source>
        <dbReference type="Pfam" id="PF02910"/>
    </source>
</evidence>
<dbReference type="GO" id="GO:0034628">
    <property type="term" value="P:'de novo' NAD+ biosynthetic process from L-aspartate"/>
    <property type="evidence" value="ECO:0007669"/>
    <property type="project" value="TreeGrafter"/>
</dbReference>
<comment type="catalytic activity">
    <reaction evidence="9">
        <text>L-aspartate + O2 = iminosuccinate + H2O2</text>
        <dbReference type="Rhea" id="RHEA:25876"/>
        <dbReference type="ChEBI" id="CHEBI:15379"/>
        <dbReference type="ChEBI" id="CHEBI:16240"/>
        <dbReference type="ChEBI" id="CHEBI:29991"/>
        <dbReference type="ChEBI" id="CHEBI:77875"/>
        <dbReference type="EC" id="1.4.3.16"/>
    </reaction>
    <physiologicalReaction direction="left-to-right" evidence="9">
        <dbReference type="Rhea" id="RHEA:25877"/>
    </physiologicalReaction>
</comment>
<evidence type="ECO:0000256" key="8">
    <source>
        <dbReference type="ARBA" id="ARBA00023002"/>
    </source>
</evidence>
<evidence type="ECO:0000256" key="2">
    <source>
        <dbReference type="ARBA" id="ARBA00004950"/>
    </source>
</evidence>
<keyword evidence="7" id="KW-0274">FAD</keyword>
<comment type="cofactor">
    <cofactor evidence="1">
        <name>FAD</name>
        <dbReference type="ChEBI" id="CHEBI:57692"/>
    </cofactor>
</comment>
<dbReference type="InterPro" id="IPR027477">
    <property type="entry name" value="Succ_DH/fumarate_Rdtase_cat_sf"/>
</dbReference>
<feature type="non-terminal residue" evidence="12">
    <location>
        <position position="1"/>
    </location>
</feature>
<evidence type="ECO:0000256" key="7">
    <source>
        <dbReference type="ARBA" id="ARBA00022827"/>
    </source>
</evidence>
<organism evidence="12 13">
    <name type="scientific">Flexistipes sinusarabici</name>
    <dbReference type="NCBI Taxonomy" id="2352"/>
    <lineage>
        <taxon>Bacteria</taxon>
        <taxon>Pseudomonadati</taxon>
        <taxon>Deferribacterota</taxon>
        <taxon>Deferribacteres</taxon>
        <taxon>Deferribacterales</taxon>
        <taxon>Flexistipitaceae</taxon>
        <taxon>Flexistipes</taxon>
    </lineage>
</organism>